<accession>A0A3E2U2X3</accession>
<gene>
    <name evidence="2" type="ORF">DWZ25_01835</name>
</gene>
<evidence type="ECO:0000313" key="3">
    <source>
        <dbReference type="Proteomes" id="UP000260782"/>
    </source>
</evidence>
<sequence>MIGVCIKYFHENYGGMLQAYATVSMLESRGIQYELIQYEKKRTLVGIVKSMPRLLNGVLLNDKYEAFLKKQGLKRHPEFAKNDAIRMKSFKKFKDEHFTKLSPIFKGYEALCSGATRYSAVVTGSDQLWSPAGLPTNYYNLQFVPDSIRKISYASSFGVKEIPWYQKKRTTAFLNRIEFISMRENRGSEIVKELTGRDVPVILDPVFMFDSEGWKKLIPEKKEIDEPYIFAYFLGNTAEYRTAVNKAAKELRCKVVALRHLDQYVPEDENFGDVALYDVGPDRFLNLLRGAAYICTDSFHGSCFSIIHRKNFVTFNRYSEQSKHSKNSRIDTLCSNLGLEARRYDTSLPLAVQLNKKINYESVAEKFEVLKKETDGYLNKAFENLR</sequence>
<dbReference type="GO" id="GO:0016740">
    <property type="term" value="F:transferase activity"/>
    <property type="evidence" value="ECO:0007669"/>
    <property type="project" value="UniProtKB-KW"/>
</dbReference>
<dbReference type="Proteomes" id="UP000260782">
    <property type="component" value="Unassembled WGS sequence"/>
</dbReference>
<dbReference type="EMBL" id="QVES01000001">
    <property type="protein sequence ID" value="RGB90562.1"/>
    <property type="molecule type" value="Genomic_DNA"/>
</dbReference>
<comment type="caution">
    <text evidence="2">The sequence shown here is derived from an EMBL/GenBank/DDBJ whole genome shotgun (WGS) entry which is preliminary data.</text>
</comment>
<dbReference type="InterPro" id="IPR007345">
    <property type="entry name" value="Polysacch_pyruvyl_Trfase"/>
</dbReference>
<reference evidence="2 3" key="1">
    <citation type="submission" date="2018-08" db="EMBL/GenBank/DDBJ databases">
        <title>A genome reference for cultivated species of the human gut microbiota.</title>
        <authorList>
            <person name="Zou Y."/>
            <person name="Xue W."/>
            <person name="Luo G."/>
        </authorList>
    </citation>
    <scope>NUCLEOTIDE SEQUENCE [LARGE SCALE GENOMIC DNA]</scope>
    <source>
        <strain evidence="2 3">AF31-14AC</strain>
    </source>
</reference>
<feature type="domain" description="Polysaccharide pyruvyl transferase" evidence="1">
    <location>
        <begin position="12"/>
        <end position="316"/>
    </location>
</feature>
<proteinExistence type="predicted"/>
<name>A0A3E2U2X3_9FIRM</name>
<protein>
    <submittedName>
        <fullName evidence="2">Polysaccharide pyruvyl transferase family protein</fullName>
    </submittedName>
</protein>
<dbReference type="AlphaFoldDB" id="A0A3E2U2X3"/>
<organism evidence="2 3">
    <name type="scientific">Faecalibacterium prausnitzii</name>
    <dbReference type="NCBI Taxonomy" id="853"/>
    <lineage>
        <taxon>Bacteria</taxon>
        <taxon>Bacillati</taxon>
        <taxon>Bacillota</taxon>
        <taxon>Clostridia</taxon>
        <taxon>Eubacteriales</taxon>
        <taxon>Oscillospiraceae</taxon>
        <taxon>Faecalibacterium</taxon>
    </lineage>
</organism>
<dbReference type="Pfam" id="PF04230">
    <property type="entry name" value="PS_pyruv_trans"/>
    <property type="match status" value="1"/>
</dbReference>
<dbReference type="RefSeq" id="WP_117529422.1">
    <property type="nucleotide sequence ID" value="NZ_QVES01000001.1"/>
</dbReference>
<keyword evidence="2" id="KW-0808">Transferase</keyword>
<evidence type="ECO:0000259" key="1">
    <source>
        <dbReference type="Pfam" id="PF04230"/>
    </source>
</evidence>
<evidence type="ECO:0000313" key="2">
    <source>
        <dbReference type="EMBL" id="RGB90562.1"/>
    </source>
</evidence>